<dbReference type="PROSITE" id="PS00491">
    <property type="entry name" value="PROLINE_PEPTIDASE"/>
    <property type="match status" value="1"/>
</dbReference>
<keyword evidence="3" id="KW-0378">Hydrolase</keyword>
<dbReference type="InterPro" id="IPR000994">
    <property type="entry name" value="Pept_M24"/>
</dbReference>
<dbReference type="SUPFAM" id="SSF55920">
    <property type="entry name" value="Creatinase/aminopeptidase"/>
    <property type="match status" value="1"/>
</dbReference>
<dbReference type="InterPro" id="IPR050659">
    <property type="entry name" value="Peptidase_M24B"/>
</dbReference>
<dbReference type="RefSeq" id="WP_308986398.1">
    <property type="nucleotide sequence ID" value="NZ_JARXIC010000039.1"/>
</dbReference>
<sequence>MKSKSSTIRLLYAASDSCADALYLAGVFVPDPYLAIIAQKKSYAVVSQLEYGRVAKQSKFDEVLLLESIRIKAAENLQISVADVGPGELMIYFAQRFAVKKIEVPADFPAVYYAKLYEAGYRVEIVTGDFFPKRVKKSDAEARAIKQGNAASAAGIRAAEAVLRAASIEGNRILYEGRTLTSERLRSVIDQACLQKGATASHTIVAGGRQGCDPHEVGHGPLRPHQLIIVDVFPRVQKTGYHGDMTRTFLKGKASSAQRALVAAVHKAQQAAMDCVKAGVKGETVHAAASASFEAQGFITERRQTGFVGFIHSTGHGLGLDVHEAPRVSKGAPKLKEGSVITIEPGLYYPEIGACRIEDVVRVTKGGYEKLSNMHYRWEIR</sequence>
<evidence type="ECO:0000256" key="2">
    <source>
        <dbReference type="ARBA" id="ARBA00022723"/>
    </source>
</evidence>
<dbReference type="Proteomes" id="UP001243717">
    <property type="component" value="Unassembled WGS sequence"/>
</dbReference>
<feature type="domain" description="Peptidase M24" evidence="6">
    <location>
        <begin position="147"/>
        <end position="365"/>
    </location>
</feature>
<proteinExistence type="inferred from homology"/>
<protein>
    <submittedName>
        <fullName evidence="7">M24 family metallopeptidase</fullName>
    </submittedName>
</protein>
<dbReference type="InterPro" id="IPR036005">
    <property type="entry name" value="Creatinase/aminopeptidase-like"/>
</dbReference>
<comment type="similarity">
    <text evidence="5">Belongs to the peptidase M24B family.</text>
</comment>
<reference evidence="7 8" key="1">
    <citation type="submission" date="2023-04" db="EMBL/GenBank/DDBJ databases">
        <title>A novel bacteria isolated from coastal sediment.</title>
        <authorList>
            <person name="Liu X.-J."/>
            <person name="Du Z.-J."/>
        </authorList>
    </citation>
    <scope>NUCLEOTIDE SEQUENCE [LARGE SCALE GENOMIC DNA]</scope>
    <source>
        <strain evidence="7 8">SDUM461004</strain>
    </source>
</reference>
<keyword evidence="8" id="KW-1185">Reference proteome</keyword>
<dbReference type="EMBL" id="JARXIC010000039">
    <property type="protein sequence ID" value="MDQ8195953.1"/>
    <property type="molecule type" value="Genomic_DNA"/>
</dbReference>
<keyword evidence="2 5" id="KW-0479">Metal-binding</keyword>
<comment type="caution">
    <text evidence="7">The sequence shown here is derived from an EMBL/GenBank/DDBJ whole genome shotgun (WGS) entry which is preliminary data.</text>
</comment>
<accession>A0ABU1AQR7</accession>
<dbReference type="Gene3D" id="3.90.230.10">
    <property type="entry name" value="Creatinase/methionine aminopeptidase superfamily"/>
    <property type="match status" value="1"/>
</dbReference>
<dbReference type="InterPro" id="IPR001131">
    <property type="entry name" value="Peptidase_M24B_aminopep-P_CS"/>
</dbReference>
<evidence type="ECO:0000256" key="5">
    <source>
        <dbReference type="RuleBase" id="RU000590"/>
    </source>
</evidence>
<evidence type="ECO:0000313" key="8">
    <source>
        <dbReference type="Proteomes" id="UP001243717"/>
    </source>
</evidence>
<dbReference type="PANTHER" id="PTHR46112:SF2">
    <property type="entry name" value="XAA-PRO AMINOPEPTIDASE P-RELATED"/>
    <property type="match status" value="1"/>
</dbReference>
<evidence type="ECO:0000256" key="4">
    <source>
        <dbReference type="ARBA" id="ARBA00023049"/>
    </source>
</evidence>
<dbReference type="Pfam" id="PF00557">
    <property type="entry name" value="Peptidase_M24"/>
    <property type="match status" value="1"/>
</dbReference>
<keyword evidence="4" id="KW-0482">Metalloprotease</keyword>
<keyword evidence="1" id="KW-0645">Protease</keyword>
<dbReference type="PANTHER" id="PTHR46112">
    <property type="entry name" value="AMINOPEPTIDASE"/>
    <property type="match status" value="1"/>
</dbReference>
<gene>
    <name evidence="7" type="ORF">QEH59_16075</name>
</gene>
<organism evidence="7 8">
    <name type="scientific">Thalassobacterium sedimentorum</name>
    <dbReference type="NCBI Taxonomy" id="3041258"/>
    <lineage>
        <taxon>Bacteria</taxon>
        <taxon>Pseudomonadati</taxon>
        <taxon>Verrucomicrobiota</taxon>
        <taxon>Opitutia</taxon>
        <taxon>Puniceicoccales</taxon>
        <taxon>Coraliomargaritaceae</taxon>
        <taxon>Thalassobacterium</taxon>
    </lineage>
</organism>
<evidence type="ECO:0000259" key="6">
    <source>
        <dbReference type="Pfam" id="PF00557"/>
    </source>
</evidence>
<evidence type="ECO:0000256" key="1">
    <source>
        <dbReference type="ARBA" id="ARBA00022670"/>
    </source>
</evidence>
<name>A0ABU1AQR7_9BACT</name>
<evidence type="ECO:0000256" key="3">
    <source>
        <dbReference type="ARBA" id="ARBA00022801"/>
    </source>
</evidence>
<evidence type="ECO:0000313" key="7">
    <source>
        <dbReference type="EMBL" id="MDQ8195953.1"/>
    </source>
</evidence>